<keyword evidence="10" id="KW-0067">ATP-binding</keyword>
<name>A0AAD9I8E9_9PEZI</name>
<feature type="compositionally biased region" description="Low complexity" evidence="20">
    <location>
        <begin position="433"/>
        <end position="452"/>
    </location>
</feature>
<dbReference type="SUPFAM" id="SSF54211">
    <property type="entry name" value="Ribosomal protein S5 domain 2-like"/>
    <property type="match status" value="1"/>
</dbReference>
<keyword evidence="11" id="KW-0460">Magnesium</keyword>
<evidence type="ECO:0000256" key="6">
    <source>
        <dbReference type="ARBA" id="ARBA00022679"/>
    </source>
</evidence>
<dbReference type="GO" id="GO:0005524">
    <property type="term" value="F:ATP binding"/>
    <property type="evidence" value="ECO:0007669"/>
    <property type="project" value="UniProtKB-KW"/>
</dbReference>
<keyword evidence="16" id="KW-0753">Steroid metabolism</keyword>
<dbReference type="InterPro" id="IPR020568">
    <property type="entry name" value="Ribosomal_Su5_D2-typ_SF"/>
</dbReference>
<keyword evidence="7" id="KW-0479">Metal-binding</keyword>
<comment type="subcellular location">
    <subcellularLocation>
        <location evidence="1">Cytoplasm</location>
    </subcellularLocation>
</comment>
<keyword evidence="15" id="KW-1207">Sterol metabolism</keyword>
<dbReference type="FunFam" id="3.30.70.890:FF:000003">
    <property type="entry name" value="Mevalonate kinase"/>
    <property type="match status" value="1"/>
</dbReference>
<dbReference type="SUPFAM" id="SSF55060">
    <property type="entry name" value="GHMP Kinase, C-terminal domain"/>
    <property type="match status" value="1"/>
</dbReference>
<keyword evidence="13" id="KW-0756">Sterol biosynthesis</keyword>
<evidence type="ECO:0000256" key="8">
    <source>
        <dbReference type="ARBA" id="ARBA00022741"/>
    </source>
</evidence>
<evidence type="ECO:0000256" key="3">
    <source>
        <dbReference type="ARBA" id="ARBA00012103"/>
    </source>
</evidence>
<keyword evidence="14" id="KW-0443">Lipid metabolism</keyword>
<dbReference type="AlphaFoldDB" id="A0AAD9I8E9"/>
<proteinExistence type="inferred from homology"/>
<dbReference type="Pfam" id="PF08544">
    <property type="entry name" value="GHMP_kinases_C"/>
    <property type="match status" value="1"/>
</dbReference>
<comment type="similarity">
    <text evidence="2">Belongs to the GHMP kinase family. Mevalonate kinase subfamily.</text>
</comment>
<reference evidence="23" key="1">
    <citation type="journal article" date="2023" name="Mol. Plant Microbe Interact.">
        <title>Elucidating the Obligate Nature and Biological Capacity of an Invasive Fungal Corn Pathogen.</title>
        <authorList>
            <person name="MacCready J.S."/>
            <person name="Roggenkamp E.M."/>
            <person name="Gdanetz K."/>
            <person name="Chilvers M.I."/>
        </authorList>
    </citation>
    <scope>NUCLEOTIDE SEQUENCE</scope>
    <source>
        <strain evidence="23">PM02</strain>
    </source>
</reference>
<dbReference type="PRINTS" id="PR00959">
    <property type="entry name" value="MEVGALKINASE"/>
</dbReference>
<dbReference type="NCBIfam" id="TIGR00549">
    <property type="entry name" value="mevalon_kin"/>
    <property type="match status" value="1"/>
</dbReference>
<evidence type="ECO:0000259" key="21">
    <source>
        <dbReference type="Pfam" id="PF00288"/>
    </source>
</evidence>
<feature type="compositionally biased region" description="Low complexity" evidence="20">
    <location>
        <begin position="409"/>
        <end position="425"/>
    </location>
</feature>
<keyword evidence="9" id="KW-0418">Kinase</keyword>
<evidence type="ECO:0000313" key="23">
    <source>
        <dbReference type="EMBL" id="KAK2072519.1"/>
    </source>
</evidence>
<dbReference type="InterPro" id="IPR036554">
    <property type="entry name" value="GHMP_kinase_C_sf"/>
</dbReference>
<keyword evidence="12" id="KW-0752">Steroid biosynthesis</keyword>
<evidence type="ECO:0000256" key="18">
    <source>
        <dbReference type="ARBA" id="ARBA00029438"/>
    </source>
</evidence>
<dbReference type="InterPro" id="IPR002088">
    <property type="entry name" value="Prenyl_trans_a"/>
</dbReference>
<evidence type="ECO:0000256" key="2">
    <source>
        <dbReference type="ARBA" id="ARBA00006495"/>
    </source>
</evidence>
<keyword evidence="6" id="KW-0808">Transferase</keyword>
<dbReference type="GO" id="GO:0006696">
    <property type="term" value="P:ergosterol biosynthetic process"/>
    <property type="evidence" value="ECO:0007669"/>
    <property type="project" value="TreeGrafter"/>
</dbReference>
<dbReference type="PROSITE" id="PS51147">
    <property type="entry name" value="PFTA"/>
    <property type="match status" value="5"/>
</dbReference>
<evidence type="ECO:0000256" key="4">
    <source>
        <dbReference type="ARBA" id="ARBA00022490"/>
    </source>
</evidence>
<dbReference type="Pfam" id="PF01239">
    <property type="entry name" value="PPTA"/>
    <property type="match status" value="4"/>
</dbReference>
<comment type="pathway">
    <text evidence="18">Isoprenoid biosynthesis; isopentenyl diphosphate biosynthesis via mevalonate pathway; isopentenyl diphosphate from (R)-mevalonate: step 1/3.</text>
</comment>
<dbReference type="EC" id="2.7.1.36" evidence="3"/>
<dbReference type="Pfam" id="PF00288">
    <property type="entry name" value="GHMP_kinases_N"/>
    <property type="match status" value="1"/>
</dbReference>
<evidence type="ECO:0000256" key="14">
    <source>
        <dbReference type="ARBA" id="ARBA00023098"/>
    </source>
</evidence>
<evidence type="ECO:0000256" key="5">
    <source>
        <dbReference type="ARBA" id="ARBA00022516"/>
    </source>
</evidence>
<evidence type="ECO:0000259" key="22">
    <source>
        <dbReference type="Pfam" id="PF08544"/>
    </source>
</evidence>
<dbReference type="PANTHER" id="PTHR43290">
    <property type="entry name" value="MEVALONATE KINASE"/>
    <property type="match status" value="1"/>
</dbReference>
<dbReference type="GO" id="GO:0005829">
    <property type="term" value="C:cytosol"/>
    <property type="evidence" value="ECO:0007669"/>
    <property type="project" value="TreeGrafter"/>
</dbReference>
<dbReference type="PROSITE" id="PS00627">
    <property type="entry name" value="GHMP_KINASES_ATP"/>
    <property type="match status" value="1"/>
</dbReference>
<evidence type="ECO:0000256" key="9">
    <source>
        <dbReference type="ARBA" id="ARBA00022777"/>
    </source>
</evidence>
<comment type="caution">
    <text evidence="23">The sequence shown here is derived from an EMBL/GenBank/DDBJ whole genome shotgun (WGS) entry which is preliminary data.</text>
</comment>
<dbReference type="Gene3D" id="3.30.70.890">
    <property type="entry name" value="GHMP kinase, C-terminal domain"/>
    <property type="match status" value="1"/>
</dbReference>
<organism evidence="23 24">
    <name type="scientific">Phyllachora maydis</name>
    <dbReference type="NCBI Taxonomy" id="1825666"/>
    <lineage>
        <taxon>Eukaryota</taxon>
        <taxon>Fungi</taxon>
        <taxon>Dikarya</taxon>
        <taxon>Ascomycota</taxon>
        <taxon>Pezizomycotina</taxon>
        <taxon>Sordariomycetes</taxon>
        <taxon>Sordariomycetidae</taxon>
        <taxon>Phyllachorales</taxon>
        <taxon>Phyllachoraceae</taxon>
        <taxon>Phyllachora</taxon>
    </lineage>
</organism>
<protein>
    <recommendedName>
        <fullName evidence="3">mevalonate kinase</fullName>
        <ecNumber evidence="3">2.7.1.36</ecNumber>
    </recommendedName>
    <alternativeName>
        <fullName evidence="19">Ergosterol biosynthesis protein 12</fullName>
    </alternativeName>
</protein>
<dbReference type="InterPro" id="IPR014721">
    <property type="entry name" value="Ribsml_uS5_D2-typ_fold_subgr"/>
</dbReference>
<evidence type="ECO:0000256" key="17">
    <source>
        <dbReference type="ARBA" id="ARBA00029310"/>
    </source>
</evidence>
<dbReference type="FunFam" id="3.30.230.10:FF:000027">
    <property type="entry name" value="Mevalonate kinase"/>
    <property type="match status" value="1"/>
</dbReference>
<evidence type="ECO:0000256" key="7">
    <source>
        <dbReference type="ARBA" id="ARBA00022723"/>
    </source>
</evidence>
<keyword evidence="8" id="KW-0547">Nucleotide-binding</keyword>
<evidence type="ECO:0000256" key="15">
    <source>
        <dbReference type="ARBA" id="ARBA00023166"/>
    </source>
</evidence>
<dbReference type="InterPro" id="IPR006204">
    <property type="entry name" value="GHMP_kinase_N_dom"/>
</dbReference>
<evidence type="ECO:0000256" key="1">
    <source>
        <dbReference type="ARBA" id="ARBA00004496"/>
    </source>
</evidence>
<feature type="domain" description="GHMP kinase C-terminal" evidence="22">
    <location>
        <begin position="301"/>
        <end position="368"/>
    </location>
</feature>
<keyword evidence="24" id="KW-1185">Reference proteome</keyword>
<keyword evidence="5" id="KW-0444">Lipid biosynthesis</keyword>
<comment type="catalytic activity">
    <reaction evidence="17">
        <text>(R)-mevalonate + ATP = (R)-5-phosphomevalonate + ADP + H(+)</text>
        <dbReference type="Rhea" id="RHEA:17065"/>
        <dbReference type="ChEBI" id="CHEBI:15378"/>
        <dbReference type="ChEBI" id="CHEBI:30616"/>
        <dbReference type="ChEBI" id="CHEBI:36464"/>
        <dbReference type="ChEBI" id="CHEBI:58146"/>
        <dbReference type="ChEBI" id="CHEBI:456216"/>
        <dbReference type="EC" id="2.7.1.36"/>
    </reaction>
    <physiologicalReaction direction="left-to-right" evidence="17">
        <dbReference type="Rhea" id="RHEA:17066"/>
    </physiologicalReaction>
</comment>
<evidence type="ECO:0000256" key="13">
    <source>
        <dbReference type="ARBA" id="ARBA00023011"/>
    </source>
</evidence>
<dbReference type="GO" id="GO:0004496">
    <property type="term" value="F:mevalonate kinase activity"/>
    <property type="evidence" value="ECO:0007669"/>
    <property type="project" value="UniProtKB-EC"/>
</dbReference>
<dbReference type="Gene3D" id="1.25.40.120">
    <property type="entry name" value="Protein prenylyltransferase"/>
    <property type="match status" value="1"/>
</dbReference>
<sequence>MPAFVVSSPGKVIVFGEHAVVHGKAAIAAAISLRSYLLVTTLPQSKRMVTLNFPDIDLHHMWNIENLPWSAFQHPSKKNYVDLVTSLDPELVEAIQPHLATISEDEPVEVRKVHRNGAAAFLYVFLSLGSPSFPGCQYCLRSTIPIGAGLGSSASIAVCLAAAVLLQVRALSGPHPDQPPDEARLQLDRINRWAFVQELIMHGNPSGVDNTVATQGKAVIFQRTEGQRPPMVTPLWDFPELPLLLVDTRQPKSTAHEVAKVAKLKDAHAKLVGTILDAIDEVTKSASDMMAEDDFDTTQEDSLRRVGELMNINHGLLVSLGVSHPRLERVRELVDHEGIGWTKLTGAGGGGCSITLLRPGVASEKVQKLELKLKEENYRKFETTLGGDGVGVLWPAVLKNGVDEATNMPAKKSAPKAKPSSAGAPPTQPPTQPQNTPSSKSQPAPQSQPPQQTVNERSWQRYYATNPYAAAVERAGGLSGLSAAEQAGLTHAAFARASAAARAALSPKAQRDAWRYVNEHSLPTRCLPRPRPGQWGTDRAGRDVGEYTPDEFAARTAALDDLAVLELESEAFRDRRERAMDDRHSDSVTGEKLVVTETEVEEEARRREEMAALRRDLYGQKMGAYEQDPEWDDVVPIPVEEPEGALAAIAYSDDYAEATSYLRAVMLKKEYSARCLKLTEHVTSMNPAHYTAWLYRASIVLALKISIPDELEWLNGVALENLKNYQIWHHRHLLVEEHYETMADDQAKVAAFAASERAFITTILAEDAKNYHVWSYRTWLVGKLGLHSDAAELAAVVRLLDEDVRNNSAWSHRFFLVLSDPAHTTPGLAATEPDPRIPAEVVDREVRFAMDRTYLAPQNQSAWNYLRGALVKGGRKLASVQAFTEEFVSGLGEEGTQEVVRSTHALDLLAEIYAEKGEKEKADLCLKRLAEKWDRVRAGYWAWKRKCLEEAK</sequence>
<dbReference type="InterPro" id="IPR006203">
    <property type="entry name" value="GHMP_knse_ATP-bd_CS"/>
</dbReference>
<accession>A0AAD9I8E9</accession>
<evidence type="ECO:0000256" key="12">
    <source>
        <dbReference type="ARBA" id="ARBA00022955"/>
    </source>
</evidence>
<evidence type="ECO:0000256" key="10">
    <source>
        <dbReference type="ARBA" id="ARBA00022840"/>
    </source>
</evidence>
<gene>
    <name evidence="23" type="ORF">P8C59_006867</name>
</gene>
<feature type="region of interest" description="Disordered" evidence="20">
    <location>
        <begin position="407"/>
        <end position="457"/>
    </location>
</feature>
<dbReference type="Proteomes" id="UP001217918">
    <property type="component" value="Unassembled WGS sequence"/>
</dbReference>
<dbReference type="InterPro" id="IPR013750">
    <property type="entry name" value="GHMP_kinase_C_dom"/>
</dbReference>
<dbReference type="GO" id="GO:0019287">
    <property type="term" value="P:isopentenyl diphosphate biosynthetic process, mevalonate pathway"/>
    <property type="evidence" value="ECO:0007669"/>
    <property type="project" value="TreeGrafter"/>
</dbReference>
<dbReference type="EMBL" id="JAQQPM010000006">
    <property type="protein sequence ID" value="KAK2072519.1"/>
    <property type="molecule type" value="Genomic_DNA"/>
</dbReference>
<evidence type="ECO:0000313" key="24">
    <source>
        <dbReference type="Proteomes" id="UP001217918"/>
    </source>
</evidence>
<evidence type="ECO:0000256" key="11">
    <source>
        <dbReference type="ARBA" id="ARBA00022842"/>
    </source>
</evidence>
<dbReference type="Gene3D" id="3.30.230.10">
    <property type="match status" value="1"/>
</dbReference>
<keyword evidence="4" id="KW-0963">Cytoplasm</keyword>
<dbReference type="GO" id="GO:0008318">
    <property type="term" value="F:protein prenyltransferase activity"/>
    <property type="evidence" value="ECO:0007669"/>
    <property type="project" value="InterPro"/>
</dbReference>
<dbReference type="SUPFAM" id="SSF48439">
    <property type="entry name" value="Protein prenylyltransferase"/>
    <property type="match status" value="1"/>
</dbReference>
<dbReference type="InterPro" id="IPR006205">
    <property type="entry name" value="Mev_gal_kin"/>
</dbReference>
<dbReference type="GO" id="GO:0046872">
    <property type="term" value="F:metal ion binding"/>
    <property type="evidence" value="ECO:0007669"/>
    <property type="project" value="UniProtKB-KW"/>
</dbReference>
<evidence type="ECO:0000256" key="16">
    <source>
        <dbReference type="ARBA" id="ARBA00023221"/>
    </source>
</evidence>
<evidence type="ECO:0000256" key="20">
    <source>
        <dbReference type="SAM" id="MobiDB-lite"/>
    </source>
</evidence>
<feature type="domain" description="GHMP kinase N-terminal" evidence="21">
    <location>
        <begin position="128"/>
        <end position="213"/>
    </location>
</feature>
<evidence type="ECO:0000256" key="19">
    <source>
        <dbReference type="ARBA" id="ARBA00084043"/>
    </source>
</evidence>
<dbReference type="PANTHER" id="PTHR43290:SF2">
    <property type="entry name" value="MEVALONATE KINASE"/>
    <property type="match status" value="1"/>
</dbReference>